<comment type="similarity">
    <text evidence="1">Belongs to the universal stress protein A family.</text>
</comment>
<keyword evidence="4" id="KW-1185">Reference proteome</keyword>
<dbReference type="SUPFAM" id="SSF52402">
    <property type="entry name" value="Adenine nucleotide alpha hydrolases-like"/>
    <property type="match status" value="2"/>
</dbReference>
<dbReference type="RefSeq" id="WP_269444196.1">
    <property type="nucleotide sequence ID" value="NZ_CP097463.1"/>
</dbReference>
<name>A0ABY7JYZ7_9ACTN</name>
<dbReference type="Gene3D" id="3.40.50.620">
    <property type="entry name" value="HUPs"/>
    <property type="match status" value="2"/>
</dbReference>
<evidence type="ECO:0000256" key="1">
    <source>
        <dbReference type="ARBA" id="ARBA00008791"/>
    </source>
</evidence>
<dbReference type="PANTHER" id="PTHR46268:SF6">
    <property type="entry name" value="UNIVERSAL STRESS PROTEIN UP12"/>
    <property type="match status" value="1"/>
</dbReference>
<dbReference type="InterPro" id="IPR006015">
    <property type="entry name" value="Universal_stress_UspA"/>
</dbReference>
<dbReference type="PANTHER" id="PTHR46268">
    <property type="entry name" value="STRESS RESPONSE PROTEIN NHAX"/>
    <property type="match status" value="1"/>
</dbReference>
<gene>
    <name evidence="3" type="ORF">M6B22_02505</name>
</gene>
<evidence type="ECO:0000259" key="2">
    <source>
        <dbReference type="Pfam" id="PF00582"/>
    </source>
</evidence>
<dbReference type="InterPro" id="IPR006016">
    <property type="entry name" value="UspA"/>
</dbReference>
<proteinExistence type="inferred from homology"/>
<reference evidence="3" key="1">
    <citation type="submission" date="2022-05" db="EMBL/GenBank/DDBJ databases">
        <title>Jatrophihabitans sp. SB3-54 whole genome sequence.</title>
        <authorList>
            <person name="Suh M.K."/>
            <person name="Eom M.K."/>
            <person name="Kim J.S."/>
            <person name="Kim H.S."/>
            <person name="Do H.E."/>
            <person name="Shin Y.K."/>
            <person name="Lee J.-S."/>
        </authorList>
    </citation>
    <scope>NUCLEOTIDE SEQUENCE</scope>
    <source>
        <strain evidence="3">SB3-54</strain>
    </source>
</reference>
<accession>A0ABY7JYZ7</accession>
<dbReference type="EMBL" id="CP097463">
    <property type="protein sequence ID" value="WAX57649.1"/>
    <property type="molecule type" value="Genomic_DNA"/>
</dbReference>
<feature type="domain" description="UspA" evidence="2">
    <location>
        <begin position="9"/>
        <end position="147"/>
    </location>
</feature>
<feature type="domain" description="UspA" evidence="2">
    <location>
        <begin position="158"/>
        <end position="290"/>
    </location>
</feature>
<evidence type="ECO:0000313" key="3">
    <source>
        <dbReference type="EMBL" id="WAX57649.1"/>
    </source>
</evidence>
<dbReference type="InterPro" id="IPR014729">
    <property type="entry name" value="Rossmann-like_a/b/a_fold"/>
</dbReference>
<dbReference type="Proteomes" id="UP001164693">
    <property type="component" value="Chromosome"/>
</dbReference>
<sequence>MNSTATAPLVLGFDGSEGADQALIWALDEARARRLPVRIVHAYDGTYTYGSMAMYGNLPAADTKLVRSAAKTILSRAEADAAAYAPDVEVTTEAIDGDPAPTLLAQARGAALVVVGSRRLHATGSILLGSVSTAVAARASCPVVVVRGPAGDAAERARVVVAVDPREESQEVLEFALEYASRHGAPLRAVMCWHPDLLTEMVWSPKPPAPARGEAWLSEALAGWRERYPDVDVHGAVIRDHAVAGLVSESTAERLLVVGSRGRHALAGTLLGSVSQGVLHHATCPVAVVPLH</sequence>
<dbReference type="Pfam" id="PF00582">
    <property type="entry name" value="Usp"/>
    <property type="match status" value="2"/>
</dbReference>
<organism evidence="3 4">
    <name type="scientific">Jatrophihabitans cynanchi</name>
    <dbReference type="NCBI Taxonomy" id="2944128"/>
    <lineage>
        <taxon>Bacteria</taxon>
        <taxon>Bacillati</taxon>
        <taxon>Actinomycetota</taxon>
        <taxon>Actinomycetes</taxon>
        <taxon>Jatrophihabitantales</taxon>
        <taxon>Jatrophihabitantaceae</taxon>
        <taxon>Jatrophihabitans</taxon>
    </lineage>
</organism>
<evidence type="ECO:0000313" key="4">
    <source>
        <dbReference type="Proteomes" id="UP001164693"/>
    </source>
</evidence>
<dbReference type="PRINTS" id="PR01438">
    <property type="entry name" value="UNVRSLSTRESS"/>
</dbReference>
<protein>
    <submittedName>
        <fullName evidence="3">Universal stress protein</fullName>
    </submittedName>
</protein>